<evidence type="ECO:0000313" key="8">
    <source>
        <dbReference type="Proteomes" id="UP001596250"/>
    </source>
</evidence>
<reference evidence="8" key="1">
    <citation type="journal article" date="2019" name="Int. J. Syst. Evol. Microbiol.">
        <title>The Global Catalogue of Microorganisms (GCM) 10K type strain sequencing project: providing services to taxonomists for standard genome sequencing and annotation.</title>
        <authorList>
            <consortium name="The Broad Institute Genomics Platform"/>
            <consortium name="The Broad Institute Genome Sequencing Center for Infectious Disease"/>
            <person name="Wu L."/>
            <person name="Ma J."/>
        </authorList>
    </citation>
    <scope>NUCLEOTIDE SEQUENCE [LARGE SCALE GENOMIC DNA]</scope>
    <source>
        <strain evidence="8">CCM 8749</strain>
    </source>
</reference>
<proteinExistence type="predicted"/>
<name>A0ABW1IKC9_9BACL</name>
<keyword evidence="8" id="KW-1185">Reference proteome</keyword>
<feature type="transmembrane region" description="Helical" evidence="5">
    <location>
        <begin position="134"/>
        <end position="151"/>
    </location>
</feature>
<gene>
    <name evidence="7" type="ORF">ACFPXP_03230</name>
</gene>
<feature type="transmembrane region" description="Helical" evidence="5">
    <location>
        <begin position="86"/>
        <end position="107"/>
    </location>
</feature>
<dbReference type="RefSeq" id="WP_379892300.1">
    <property type="nucleotide sequence ID" value="NZ_CBCSCT010000050.1"/>
</dbReference>
<evidence type="ECO:0000256" key="5">
    <source>
        <dbReference type="SAM" id="Phobius"/>
    </source>
</evidence>
<keyword evidence="3 5" id="KW-1133">Transmembrane helix</keyword>
<feature type="transmembrane region" description="Helical" evidence="5">
    <location>
        <begin position="186"/>
        <end position="205"/>
    </location>
</feature>
<protein>
    <submittedName>
        <fullName evidence="7">DoxX family membrane protein</fullName>
    </submittedName>
</protein>
<accession>A0ABW1IKC9</accession>
<keyword evidence="4 5" id="KW-0472">Membrane</keyword>
<dbReference type="Proteomes" id="UP001596250">
    <property type="component" value="Unassembled WGS sequence"/>
</dbReference>
<feature type="transmembrane region" description="Helical" evidence="5">
    <location>
        <begin position="113"/>
        <end position="129"/>
    </location>
</feature>
<feature type="transmembrane region" description="Helical" evidence="5">
    <location>
        <begin position="225"/>
        <end position="244"/>
    </location>
</feature>
<evidence type="ECO:0000313" key="7">
    <source>
        <dbReference type="EMBL" id="MFC5985451.1"/>
    </source>
</evidence>
<feature type="signal peptide" evidence="6">
    <location>
        <begin position="1"/>
        <end position="21"/>
    </location>
</feature>
<feature type="transmembrane region" description="Helical" evidence="5">
    <location>
        <begin position="251"/>
        <end position="270"/>
    </location>
</feature>
<keyword evidence="6" id="KW-0732">Signal</keyword>
<feature type="transmembrane region" description="Helical" evidence="5">
    <location>
        <begin position="276"/>
        <end position="295"/>
    </location>
</feature>
<evidence type="ECO:0000256" key="1">
    <source>
        <dbReference type="ARBA" id="ARBA00004141"/>
    </source>
</evidence>
<dbReference type="InterPro" id="IPR032808">
    <property type="entry name" value="DoxX"/>
</dbReference>
<evidence type="ECO:0000256" key="2">
    <source>
        <dbReference type="ARBA" id="ARBA00022692"/>
    </source>
</evidence>
<feature type="transmembrane region" description="Helical" evidence="5">
    <location>
        <begin position="45"/>
        <end position="65"/>
    </location>
</feature>
<evidence type="ECO:0000256" key="6">
    <source>
        <dbReference type="SAM" id="SignalP"/>
    </source>
</evidence>
<dbReference type="Pfam" id="PF07681">
    <property type="entry name" value="DoxX"/>
    <property type="match status" value="1"/>
</dbReference>
<evidence type="ECO:0000256" key="4">
    <source>
        <dbReference type="ARBA" id="ARBA00023136"/>
    </source>
</evidence>
<keyword evidence="2 5" id="KW-0812">Transmembrane</keyword>
<comment type="caution">
    <text evidence="7">The sequence shown here is derived from an EMBL/GenBank/DDBJ whole genome shotgun (WGS) entry which is preliminary data.</text>
</comment>
<feature type="transmembrane region" description="Helical" evidence="5">
    <location>
        <begin position="307"/>
        <end position="328"/>
    </location>
</feature>
<comment type="subcellular location">
    <subcellularLocation>
        <location evidence="1">Membrane</location>
        <topology evidence="1">Multi-pass membrane protein</topology>
    </subcellularLocation>
</comment>
<sequence length="330" mass="37168">MLKKTTAILAIFFLTTTPAFAHVKWFNEAEPIKENLDHILSPTFLGLSLLVAFILGLLPQLDAVLTKWTPLQRIERKLDSYRKYTFTLLKWGTAASFALGLLNHSVLAPDIEANTLQTWLGIAVIVLLLIPYHLANKAAAIGILVIFALAIDHMGAFYMLDYGFYVAISVALLMEKTRLHPYGMPFIYLGTGLSLCWVAIEKWVYPGMSLNIIENWNVPTFGFEPSLFIIMAAFIEFVVGYLLVVGILNRLLAAVLTLIFISTTLLFGYTEIVGHFLPHIILILFIIEGVSFYLPPIKMHKTKLDQVVFVTLNFLFVLATMLLIYYRFAA</sequence>
<organism evidence="7 8">
    <name type="scientific">Marinicrinis lubricantis</name>
    <dbReference type="NCBI Taxonomy" id="2086470"/>
    <lineage>
        <taxon>Bacteria</taxon>
        <taxon>Bacillati</taxon>
        <taxon>Bacillota</taxon>
        <taxon>Bacilli</taxon>
        <taxon>Bacillales</taxon>
        <taxon>Paenibacillaceae</taxon>
    </lineage>
</organism>
<dbReference type="EMBL" id="JBHSQV010000026">
    <property type="protein sequence ID" value="MFC5985451.1"/>
    <property type="molecule type" value="Genomic_DNA"/>
</dbReference>
<feature type="chain" id="PRO_5046281442" evidence="6">
    <location>
        <begin position="22"/>
        <end position="330"/>
    </location>
</feature>
<evidence type="ECO:0000256" key="3">
    <source>
        <dbReference type="ARBA" id="ARBA00022989"/>
    </source>
</evidence>